<dbReference type="Gene3D" id="2.30.30.40">
    <property type="entry name" value="SH3 Domains"/>
    <property type="match status" value="1"/>
</dbReference>
<proteinExistence type="predicted"/>
<keyword evidence="2" id="KW-1185">Reference proteome</keyword>
<reference evidence="1 2" key="1">
    <citation type="journal article" date="2018" name="FEMS Microbiol. Ecol.">
        <title>Co-invading symbiotic mutualists of Medicago polymorpha retain high ancestral diversity and contain diverse accessory genomes.</title>
        <authorList>
            <person name="Porter S.S."/>
            <person name="Faber-Hammond J.J."/>
            <person name="Friesen M.L."/>
        </authorList>
    </citation>
    <scope>NUCLEOTIDE SEQUENCE [LARGE SCALE GENOMIC DNA]</scope>
    <source>
        <strain evidence="1 2">Str16</strain>
    </source>
</reference>
<dbReference type="EMBL" id="NBUC01000050">
    <property type="protein sequence ID" value="PLU06636.1"/>
    <property type="molecule type" value="Genomic_DNA"/>
</dbReference>
<evidence type="ECO:0000313" key="1">
    <source>
        <dbReference type="EMBL" id="PLU06636.1"/>
    </source>
</evidence>
<name>A0ABX4TSP0_9HYPH</name>
<organism evidence="1 2">
    <name type="scientific">Sinorhizobium medicae</name>
    <dbReference type="NCBI Taxonomy" id="110321"/>
    <lineage>
        <taxon>Bacteria</taxon>
        <taxon>Pseudomonadati</taxon>
        <taxon>Pseudomonadota</taxon>
        <taxon>Alphaproteobacteria</taxon>
        <taxon>Hyphomicrobiales</taxon>
        <taxon>Rhizobiaceae</taxon>
        <taxon>Sinorhizobium/Ensifer group</taxon>
        <taxon>Sinorhizobium</taxon>
    </lineage>
</organism>
<comment type="caution">
    <text evidence="1">The sequence shown here is derived from an EMBL/GenBank/DDBJ whole genome shotgun (WGS) entry which is preliminary data.</text>
</comment>
<gene>
    <name evidence="1" type="ORF">BMJ33_06010</name>
</gene>
<dbReference type="Proteomes" id="UP001190825">
    <property type="component" value="Unassembled WGS sequence"/>
</dbReference>
<sequence>MSAATTSWSQEPGRRPQVPVVIEADPDTDACGGNGVVEGLDPLGDGFLAVRSGPGPKHAEIDRLYNSEEVYFCTVMGKWFGVVYSNQRQHCNVTAPWISTQPYTKPCKSGWVHQKWVRLYAG</sequence>
<accession>A0ABX4TSP0</accession>
<evidence type="ECO:0008006" key="3">
    <source>
        <dbReference type="Google" id="ProtNLM"/>
    </source>
</evidence>
<evidence type="ECO:0000313" key="2">
    <source>
        <dbReference type="Proteomes" id="UP001190825"/>
    </source>
</evidence>
<protein>
    <recommendedName>
        <fullName evidence="3">Integron</fullName>
    </recommendedName>
</protein>